<dbReference type="EC" id="2.1.1.207" evidence="6"/>
<dbReference type="InterPro" id="IPR029028">
    <property type="entry name" value="Alpha/beta_knot_MTases"/>
</dbReference>
<dbReference type="Gene3D" id="3.40.1280.10">
    <property type="match status" value="1"/>
</dbReference>
<protein>
    <recommendedName>
        <fullName evidence="6">Putative tRNA (cytidine(34)-2'-O)-methyltransferase</fullName>
        <ecNumber evidence="6">2.1.1.207</ecNumber>
    </recommendedName>
    <alternativeName>
        <fullName evidence="6">tRNA (cytidine/uridine-2'-O-)-methyltransferase</fullName>
    </alternativeName>
</protein>
<keyword evidence="1 6" id="KW-0963">Cytoplasm</keyword>
<name>A0ABU5SRB1_9CYAN</name>
<comment type="subcellular location">
    <subcellularLocation>
        <location evidence="6">Cytoplasm</location>
    </subcellularLocation>
</comment>
<comment type="catalytic activity">
    <reaction evidence="6">
        <text>5-carboxymethylaminomethyluridine(34) in tRNA(Leu) + S-adenosyl-L-methionine = 5-carboxymethylaminomethyl-2'-O-methyluridine(34) in tRNA(Leu) + S-adenosyl-L-homocysteine + H(+)</text>
        <dbReference type="Rhea" id="RHEA:43088"/>
        <dbReference type="Rhea" id="RHEA-COMP:10333"/>
        <dbReference type="Rhea" id="RHEA-COMP:10334"/>
        <dbReference type="ChEBI" id="CHEBI:15378"/>
        <dbReference type="ChEBI" id="CHEBI:57856"/>
        <dbReference type="ChEBI" id="CHEBI:59789"/>
        <dbReference type="ChEBI" id="CHEBI:74508"/>
        <dbReference type="ChEBI" id="CHEBI:74511"/>
        <dbReference type="EC" id="2.1.1.207"/>
    </reaction>
</comment>
<gene>
    <name evidence="8" type="ORF">VB739_00545</name>
</gene>
<evidence type="ECO:0000256" key="3">
    <source>
        <dbReference type="ARBA" id="ARBA00022679"/>
    </source>
</evidence>
<keyword evidence="2 6" id="KW-0489">Methyltransferase</keyword>
<sequence length="164" mass="18061">MPRVVLYQPQIPPNTGNVARTCAATGSELHLIEPLGFTISDRHLRRAGLDYWPWVSLQRHADLVGFQAERQRRGGRLVALSSQVEAAYTDFRFRSDDWLLFGRETDGLPNALQASADARLTIPMARRARPGEGGVRSLNLSVSVGIVLFEALRQLGPAEGGERG</sequence>
<dbReference type="SUPFAM" id="SSF75217">
    <property type="entry name" value="alpha/beta knot"/>
    <property type="match status" value="1"/>
</dbReference>
<feature type="domain" description="tRNA/rRNA methyltransferase SpoU type" evidence="7">
    <location>
        <begin position="3"/>
        <end position="149"/>
    </location>
</feature>
<dbReference type="HAMAP" id="MF_01885">
    <property type="entry name" value="tRNA_methyltr_TrmL"/>
    <property type="match status" value="1"/>
</dbReference>
<proteinExistence type="inferred from homology"/>
<evidence type="ECO:0000313" key="9">
    <source>
        <dbReference type="Proteomes" id="UP001302329"/>
    </source>
</evidence>
<dbReference type="Pfam" id="PF00588">
    <property type="entry name" value="SpoU_methylase"/>
    <property type="match status" value="1"/>
</dbReference>
<evidence type="ECO:0000256" key="2">
    <source>
        <dbReference type="ARBA" id="ARBA00022603"/>
    </source>
</evidence>
<accession>A0ABU5SRB1</accession>
<dbReference type="GO" id="GO:0008168">
    <property type="term" value="F:methyltransferase activity"/>
    <property type="evidence" value="ECO:0007669"/>
    <property type="project" value="UniProtKB-KW"/>
</dbReference>
<dbReference type="Proteomes" id="UP001302329">
    <property type="component" value="Unassembled WGS sequence"/>
</dbReference>
<evidence type="ECO:0000256" key="4">
    <source>
        <dbReference type="ARBA" id="ARBA00022691"/>
    </source>
</evidence>
<dbReference type="InterPro" id="IPR029026">
    <property type="entry name" value="tRNA_m1G_MTases_N"/>
</dbReference>
<comment type="catalytic activity">
    <reaction evidence="6">
        <text>cytidine(34) in tRNA + S-adenosyl-L-methionine = 2'-O-methylcytidine(34) in tRNA + S-adenosyl-L-homocysteine + H(+)</text>
        <dbReference type="Rhea" id="RHEA:43084"/>
        <dbReference type="Rhea" id="RHEA-COMP:10331"/>
        <dbReference type="Rhea" id="RHEA-COMP:10332"/>
        <dbReference type="ChEBI" id="CHEBI:15378"/>
        <dbReference type="ChEBI" id="CHEBI:57856"/>
        <dbReference type="ChEBI" id="CHEBI:59789"/>
        <dbReference type="ChEBI" id="CHEBI:74495"/>
        <dbReference type="ChEBI" id="CHEBI:82748"/>
        <dbReference type="EC" id="2.1.1.207"/>
    </reaction>
</comment>
<reference evidence="8 9" key="1">
    <citation type="submission" date="2023-12" db="EMBL/GenBank/DDBJ databases">
        <title>Baltic Sea Cyanobacteria.</title>
        <authorList>
            <person name="Delbaje E."/>
            <person name="Fewer D.P."/>
            <person name="Shishido T.K."/>
        </authorList>
    </citation>
    <scope>NUCLEOTIDE SEQUENCE [LARGE SCALE GENOMIC DNA]</scope>
    <source>
        <strain evidence="8 9">UHCC 0281</strain>
    </source>
</reference>
<comment type="similarity">
    <text evidence="6">Belongs to the class IV-like SAM-binding methyltransferase superfamily. RNA methyltransferase TrmH family. TrmL subfamily.</text>
</comment>
<feature type="binding site" evidence="6">
    <location>
        <position position="122"/>
    </location>
    <ligand>
        <name>S-adenosyl-L-methionine</name>
        <dbReference type="ChEBI" id="CHEBI:59789"/>
    </ligand>
</feature>
<feature type="binding site" evidence="6">
    <location>
        <position position="80"/>
    </location>
    <ligand>
        <name>S-adenosyl-L-methionine</name>
        <dbReference type="ChEBI" id="CHEBI:59789"/>
    </ligand>
</feature>
<dbReference type="InterPro" id="IPR001537">
    <property type="entry name" value="SpoU_MeTrfase"/>
</dbReference>
<evidence type="ECO:0000256" key="1">
    <source>
        <dbReference type="ARBA" id="ARBA00022490"/>
    </source>
</evidence>
<keyword evidence="4 6" id="KW-0949">S-adenosyl-L-methionine</keyword>
<comment type="function">
    <text evidence="6">Could methylate the ribose at the nucleotide 34 wobble position in tRNA.</text>
</comment>
<keyword evidence="5 6" id="KW-0819">tRNA processing</keyword>
<comment type="caution">
    <text evidence="8">The sequence shown here is derived from an EMBL/GenBank/DDBJ whole genome shotgun (WGS) entry which is preliminary data.</text>
</comment>
<evidence type="ECO:0000256" key="6">
    <source>
        <dbReference type="HAMAP-Rule" id="MF_01885"/>
    </source>
</evidence>
<feature type="binding site" evidence="6">
    <location>
        <position position="137"/>
    </location>
    <ligand>
        <name>S-adenosyl-L-methionine</name>
        <dbReference type="ChEBI" id="CHEBI:59789"/>
    </ligand>
</feature>
<feature type="binding site" evidence="6">
    <location>
        <position position="102"/>
    </location>
    <ligand>
        <name>S-adenosyl-L-methionine</name>
        <dbReference type="ChEBI" id="CHEBI:59789"/>
    </ligand>
</feature>
<organism evidence="8 9">
    <name type="scientific">Cyanobium gracile UHCC 0281</name>
    <dbReference type="NCBI Taxonomy" id="3110309"/>
    <lineage>
        <taxon>Bacteria</taxon>
        <taxon>Bacillati</taxon>
        <taxon>Cyanobacteriota</taxon>
        <taxon>Cyanophyceae</taxon>
        <taxon>Synechococcales</taxon>
        <taxon>Prochlorococcaceae</taxon>
        <taxon>Cyanobium</taxon>
    </lineage>
</organism>
<dbReference type="GO" id="GO:0032259">
    <property type="term" value="P:methylation"/>
    <property type="evidence" value="ECO:0007669"/>
    <property type="project" value="UniProtKB-KW"/>
</dbReference>
<dbReference type="PANTHER" id="PTHR42971:SF1">
    <property type="entry name" value="TRNA (CYTIDINE(34)-2'-O)-METHYLTRANSFERASE"/>
    <property type="match status" value="1"/>
</dbReference>
<evidence type="ECO:0000259" key="7">
    <source>
        <dbReference type="Pfam" id="PF00588"/>
    </source>
</evidence>
<keyword evidence="9" id="KW-1185">Reference proteome</keyword>
<evidence type="ECO:0000313" key="8">
    <source>
        <dbReference type="EMBL" id="MEA5441036.1"/>
    </source>
</evidence>
<dbReference type="PANTHER" id="PTHR42971">
    <property type="entry name" value="TRNA (CYTIDINE(34)-2'-O)-METHYLTRANSFERASE"/>
    <property type="match status" value="1"/>
</dbReference>
<evidence type="ECO:0000256" key="5">
    <source>
        <dbReference type="ARBA" id="ARBA00022694"/>
    </source>
</evidence>
<dbReference type="PIRSF" id="PIRSF029256">
    <property type="entry name" value="SpoU_TrmH_prd"/>
    <property type="match status" value="1"/>
</dbReference>
<dbReference type="CDD" id="cd18094">
    <property type="entry name" value="SpoU-like_TrmL"/>
    <property type="match status" value="1"/>
</dbReference>
<dbReference type="InterPro" id="IPR016914">
    <property type="entry name" value="TrmL"/>
</dbReference>
<keyword evidence="3 6" id="KW-0808">Transferase</keyword>
<dbReference type="RefSeq" id="WP_323355197.1">
    <property type="nucleotide sequence ID" value="NZ_JAYGHY010000001.1"/>
</dbReference>
<dbReference type="EMBL" id="JAYGHY010000001">
    <property type="protein sequence ID" value="MEA5441036.1"/>
    <property type="molecule type" value="Genomic_DNA"/>
</dbReference>